<name>A0A0A9D3B9_ARUDO</name>
<proteinExistence type="predicted"/>
<evidence type="ECO:0000313" key="1">
    <source>
        <dbReference type="EMBL" id="JAD83084.1"/>
    </source>
</evidence>
<sequence length="32" mass="3759">MKNVLWGSPSQFCIEKINLRKFLLCSYFQHAG</sequence>
<dbReference type="AlphaFoldDB" id="A0A0A9D3B9"/>
<accession>A0A0A9D3B9</accession>
<protein>
    <submittedName>
        <fullName evidence="1">Uncharacterized protein</fullName>
    </submittedName>
</protein>
<dbReference type="EMBL" id="GBRH01214811">
    <property type="protein sequence ID" value="JAD83084.1"/>
    <property type="molecule type" value="Transcribed_RNA"/>
</dbReference>
<reference evidence="1" key="1">
    <citation type="submission" date="2014-09" db="EMBL/GenBank/DDBJ databases">
        <authorList>
            <person name="Magalhaes I.L.F."/>
            <person name="Oliveira U."/>
            <person name="Santos F.R."/>
            <person name="Vidigal T.H.D.A."/>
            <person name="Brescovit A.D."/>
            <person name="Santos A.J."/>
        </authorList>
    </citation>
    <scope>NUCLEOTIDE SEQUENCE</scope>
    <source>
        <tissue evidence="1">Shoot tissue taken approximately 20 cm above the soil surface</tissue>
    </source>
</reference>
<reference evidence="1" key="2">
    <citation type="journal article" date="2015" name="Data Brief">
        <title>Shoot transcriptome of the giant reed, Arundo donax.</title>
        <authorList>
            <person name="Barrero R.A."/>
            <person name="Guerrero F.D."/>
            <person name="Moolhuijzen P."/>
            <person name="Goolsby J.A."/>
            <person name="Tidwell J."/>
            <person name="Bellgard S.E."/>
            <person name="Bellgard M.I."/>
        </authorList>
    </citation>
    <scope>NUCLEOTIDE SEQUENCE</scope>
    <source>
        <tissue evidence="1">Shoot tissue taken approximately 20 cm above the soil surface</tissue>
    </source>
</reference>
<organism evidence="1">
    <name type="scientific">Arundo donax</name>
    <name type="common">Giant reed</name>
    <name type="synonym">Donax arundinaceus</name>
    <dbReference type="NCBI Taxonomy" id="35708"/>
    <lineage>
        <taxon>Eukaryota</taxon>
        <taxon>Viridiplantae</taxon>
        <taxon>Streptophyta</taxon>
        <taxon>Embryophyta</taxon>
        <taxon>Tracheophyta</taxon>
        <taxon>Spermatophyta</taxon>
        <taxon>Magnoliopsida</taxon>
        <taxon>Liliopsida</taxon>
        <taxon>Poales</taxon>
        <taxon>Poaceae</taxon>
        <taxon>PACMAD clade</taxon>
        <taxon>Arundinoideae</taxon>
        <taxon>Arundineae</taxon>
        <taxon>Arundo</taxon>
    </lineage>
</organism>